<proteinExistence type="predicted"/>
<comment type="caution">
    <text evidence="1">The sequence shown here is derived from an EMBL/GenBank/DDBJ whole genome shotgun (WGS) entry which is preliminary data.</text>
</comment>
<dbReference type="Proteomes" id="UP000316360">
    <property type="component" value="Unassembled WGS sequence"/>
</dbReference>
<accession>A0A523RRE3</accession>
<dbReference type="AlphaFoldDB" id="A0A523RRE3"/>
<dbReference type="EMBL" id="SOKJ01000362">
    <property type="protein sequence ID" value="TET08350.1"/>
    <property type="molecule type" value="Genomic_DNA"/>
</dbReference>
<evidence type="ECO:0000313" key="1">
    <source>
        <dbReference type="EMBL" id="TET08350.1"/>
    </source>
</evidence>
<protein>
    <submittedName>
        <fullName evidence="1">Uncharacterized protein</fullName>
    </submittedName>
</protein>
<gene>
    <name evidence="1" type="ORF">E3J84_06305</name>
</gene>
<evidence type="ECO:0000313" key="2">
    <source>
        <dbReference type="Proteomes" id="UP000316360"/>
    </source>
</evidence>
<sequence>MIIEIEETDITPTQICGKFLTSALSSYFIHECKNNIPVGMGDSVSFIQILNTSRLKEGTVKPEQWINLEKSIMNILPIKGSKIRKYKLLYGNVSDFKGGNANKCADLITYLKEALK</sequence>
<reference evidence="1 2" key="1">
    <citation type="submission" date="2019-03" db="EMBL/GenBank/DDBJ databases">
        <title>Metabolic potential of uncultured bacteria and archaea associated with petroleum seepage in deep-sea sediments.</title>
        <authorList>
            <person name="Dong X."/>
            <person name="Hubert C."/>
        </authorList>
    </citation>
    <scope>NUCLEOTIDE SEQUENCE [LARGE SCALE GENOMIC DNA]</scope>
    <source>
        <strain evidence="1">E44_bin7</strain>
    </source>
</reference>
<name>A0A523RRE3_UNCAE</name>
<organism evidence="1 2">
    <name type="scientific">Aerophobetes bacterium</name>
    <dbReference type="NCBI Taxonomy" id="2030807"/>
    <lineage>
        <taxon>Bacteria</taxon>
        <taxon>Candidatus Aerophobota</taxon>
    </lineage>
</organism>